<protein>
    <submittedName>
        <fullName evidence="1">Uncharacterized protein</fullName>
    </submittedName>
</protein>
<gene>
    <name evidence="1" type="ORF">QQ91_0006920</name>
</gene>
<dbReference type="RefSeq" id="WP_166281408.1">
    <property type="nucleotide sequence ID" value="NZ_JTHE03000043.1"/>
</dbReference>
<accession>A0ABD4T2D6</accession>
<dbReference type="EMBL" id="JTHE03000043">
    <property type="protein sequence ID" value="MCM1982556.1"/>
    <property type="molecule type" value="Genomic_DNA"/>
</dbReference>
<dbReference type="AlphaFoldDB" id="A0ABD4T2D6"/>
<evidence type="ECO:0000313" key="1">
    <source>
        <dbReference type="EMBL" id="MCM1982556.1"/>
    </source>
</evidence>
<keyword evidence="2" id="KW-1185">Reference proteome</keyword>
<reference evidence="1 2" key="1">
    <citation type="journal article" date="2015" name="Genome Announc.">
        <title>Draft Genome Sequence of Filamentous Marine Cyanobacterium Lyngbya confervoides Strain BDU141951.</title>
        <authorList>
            <person name="Chandrababunaidu M.M."/>
            <person name="Sen D."/>
            <person name="Tripathy S."/>
        </authorList>
    </citation>
    <scope>NUCLEOTIDE SEQUENCE [LARGE SCALE GENOMIC DNA]</scope>
    <source>
        <strain evidence="1 2">BDU141951</strain>
    </source>
</reference>
<comment type="caution">
    <text evidence="1">The sequence shown here is derived from an EMBL/GenBank/DDBJ whole genome shotgun (WGS) entry which is preliminary data.</text>
</comment>
<organism evidence="1 2">
    <name type="scientific">Lyngbya confervoides BDU141951</name>
    <dbReference type="NCBI Taxonomy" id="1574623"/>
    <lineage>
        <taxon>Bacteria</taxon>
        <taxon>Bacillati</taxon>
        <taxon>Cyanobacteriota</taxon>
        <taxon>Cyanophyceae</taxon>
        <taxon>Oscillatoriophycideae</taxon>
        <taxon>Oscillatoriales</taxon>
        <taxon>Microcoleaceae</taxon>
        <taxon>Lyngbya</taxon>
    </lineage>
</organism>
<name>A0ABD4T2D6_9CYAN</name>
<sequence length="48" mass="5738">MTRLCNSVNQSEEMIFWIRELTQVSNQQAEVTLKQLRRHQESEYPKSA</sequence>
<dbReference type="Proteomes" id="UP000031561">
    <property type="component" value="Unassembled WGS sequence"/>
</dbReference>
<proteinExistence type="predicted"/>
<evidence type="ECO:0000313" key="2">
    <source>
        <dbReference type="Proteomes" id="UP000031561"/>
    </source>
</evidence>